<protein>
    <submittedName>
        <fullName evidence="2">Uncharacterized protein</fullName>
    </submittedName>
</protein>
<dbReference type="EMBL" id="MCFJ01000005">
    <property type="protein sequence ID" value="ORY65788.1"/>
    <property type="molecule type" value="Genomic_DNA"/>
</dbReference>
<feature type="compositionally biased region" description="Basic residues" evidence="1">
    <location>
        <begin position="235"/>
        <end position="244"/>
    </location>
</feature>
<evidence type="ECO:0000313" key="3">
    <source>
        <dbReference type="Proteomes" id="UP000193689"/>
    </source>
</evidence>
<dbReference type="InParanoid" id="A0A1Y2E2L2"/>
<dbReference type="Proteomes" id="UP000193689">
    <property type="component" value="Unassembled WGS sequence"/>
</dbReference>
<comment type="caution">
    <text evidence="2">The sequence shown here is derived from an EMBL/GenBank/DDBJ whole genome shotgun (WGS) entry which is preliminary data.</text>
</comment>
<evidence type="ECO:0000313" key="2">
    <source>
        <dbReference type="EMBL" id="ORY65788.1"/>
    </source>
</evidence>
<feature type="compositionally biased region" description="Polar residues" evidence="1">
    <location>
        <begin position="1"/>
        <end position="13"/>
    </location>
</feature>
<organism evidence="2 3">
    <name type="scientific">Pseudomassariella vexata</name>
    <dbReference type="NCBI Taxonomy" id="1141098"/>
    <lineage>
        <taxon>Eukaryota</taxon>
        <taxon>Fungi</taxon>
        <taxon>Dikarya</taxon>
        <taxon>Ascomycota</taxon>
        <taxon>Pezizomycotina</taxon>
        <taxon>Sordariomycetes</taxon>
        <taxon>Xylariomycetidae</taxon>
        <taxon>Amphisphaeriales</taxon>
        <taxon>Pseudomassariaceae</taxon>
        <taxon>Pseudomassariella</taxon>
    </lineage>
</organism>
<sequence length="264" mass="27498">MANITAESISNAPQPEAPGQTAPPVAPSSVETKAPEQTSSLPPVVSDPVRTADASLVPVAPIETEAEAEKIIVQPEKSGKTASSIIPDVQPAHPKPSEPLVTNGNPKGQPKPVTVEEVQDPELPTAKLTDTNDVAKPEISEEPAVNEPTAAATEEPKDVEMTGISQSESEAPKFSAKSASTEPANAEPEIGDKRKADETSASTSDKASEVEKEVDEAPAEKKQKTNGAATNGAAKKSRRSKKEKKPTPVPGRTARKTRSQGAAE</sequence>
<feature type="compositionally biased region" description="Polar residues" evidence="1">
    <location>
        <begin position="29"/>
        <end position="41"/>
    </location>
</feature>
<name>A0A1Y2E2L2_9PEZI</name>
<gene>
    <name evidence="2" type="ORF">BCR38DRAFT_407799</name>
</gene>
<dbReference type="RefSeq" id="XP_040716752.1">
    <property type="nucleotide sequence ID" value="XM_040858206.1"/>
</dbReference>
<proteinExistence type="predicted"/>
<dbReference type="OrthoDB" id="5235746at2759"/>
<reference evidence="2 3" key="1">
    <citation type="submission" date="2016-07" db="EMBL/GenBank/DDBJ databases">
        <title>Pervasive Adenine N6-methylation of Active Genes in Fungi.</title>
        <authorList>
            <consortium name="DOE Joint Genome Institute"/>
            <person name="Mondo S.J."/>
            <person name="Dannebaum R.O."/>
            <person name="Kuo R.C."/>
            <person name="Labutti K."/>
            <person name="Haridas S."/>
            <person name="Kuo A."/>
            <person name="Salamov A."/>
            <person name="Ahrendt S.R."/>
            <person name="Lipzen A."/>
            <person name="Sullivan W."/>
            <person name="Andreopoulos W.B."/>
            <person name="Clum A."/>
            <person name="Lindquist E."/>
            <person name="Daum C."/>
            <person name="Ramamoorthy G.K."/>
            <person name="Gryganskyi A."/>
            <person name="Culley D."/>
            <person name="Magnuson J.K."/>
            <person name="James T.Y."/>
            <person name="O'Malley M.A."/>
            <person name="Stajich J.E."/>
            <person name="Spatafora J.W."/>
            <person name="Visel A."/>
            <person name="Grigoriev I.V."/>
        </authorList>
    </citation>
    <scope>NUCLEOTIDE SEQUENCE [LARGE SCALE GENOMIC DNA]</scope>
    <source>
        <strain evidence="2 3">CBS 129021</strain>
    </source>
</reference>
<dbReference type="AlphaFoldDB" id="A0A1Y2E2L2"/>
<feature type="region of interest" description="Disordered" evidence="1">
    <location>
        <begin position="1"/>
        <end position="264"/>
    </location>
</feature>
<accession>A0A1Y2E2L2</accession>
<keyword evidence="3" id="KW-1185">Reference proteome</keyword>
<dbReference type="GeneID" id="63774418"/>
<evidence type="ECO:0000256" key="1">
    <source>
        <dbReference type="SAM" id="MobiDB-lite"/>
    </source>
</evidence>